<protein>
    <submittedName>
        <fullName evidence="2">Uncharacterized protein</fullName>
    </submittedName>
</protein>
<name>A0A0V1PZL4_9ASCO</name>
<dbReference type="EMBL" id="LMYN01000055">
    <property type="protein sequence ID" value="KSA01375.1"/>
    <property type="molecule type" value="Genomic_DNA"/>
</dbReference>
<dbReference type="GeneID" id="26839879"/>
<evidence type="ECO:0000313" key="2">
    <source>
        <dbReference type="EMBL" id="KSA01375.1"/>
    </source>
</evidence>
<proteinExistence type="predicted"/>
<dbReference type="OrthoDB" id="8904098at2759"/>
<gene>
    <name evidence="2" type="ORF">AC631_02870</name>
</gene>
<dbReference type="RefSeq" id="XP_015467477.1">
    <property type="nucleotide sequence ID" value="XM_015611700.1"/>
</dbReference>
<accession>A0A0V1PZL4</accession>
<dbReference type="Proteomes" id="UP000054251">
    <property type="component" value="Unassembled WGS sequence"/>
</dbReference>
<evidence type="ECO:0000256" key="1">
    <source>
        <dbReference type="SAM" id="MobiDB-lite"/>
    </source>
</evidence>
<dbReference type="AlphaFoldDB" id="A0A0V1PZL4"/>
<evidence type="ECO:0000313" key="3">
    <source>
        <dbReference type="Proteomes" id="UP000054251"/>
    </source>
</evidence>
<feature type="region of interest" description="Disordered" evidence="1">
    <location>
        <begin position="23"/>
        <end position="51"/>
    </location>
</feature>
<comment type="caution">
    <text evidence="2">The sequence shown here is derived from an EMBL/GenBank/DDBJ whole genome shotgun (WGS) entry which is preliminary data.</text>
</comment>
<keyword evidence="3" id="KW-1185">Reference proteome</keyword>
<reference evidence="2 3" key="1">
    <citation type="submission" date="2015-11" db="EMBL/GenBank/DDBJ databases">
        <title>The genome of Debaryomyces fabryi.</title>
        <authorList>
            <person name="Tafer H."/>
            <person name="Lopandic K."/>
        </authorList>
    </citation>
    <scope>NUCLEOTIDE SEQUENCE [LARGE SCALE GENOMIC DNA]</scope>
    <source>
        <strain evidence="2 3">CBS 789</strain>
    </source>
</reference>
<organism evidence="2 3">
    <name type="scientific">Debaryomyces fabryi</name>
    <dbReference type="NCBI Taxonomy" id="58627"/>
    <lineage>
        <taxon>Eukaryota</taxon>
        <taxon>Fungi</taxon>
        <taxon>Dikarya</taxon>
        <taxon>Ascomycota</taxon>
        <taxon>Saccharomycotina</taxon>
        <taxon>Pichiomycetes</taxon>
        <taxon>Debaryomycetaceae</taxon>
        <taxon>Debaryomyces</taxon>
    </lineage>
</organism>
<sequence length="80" mass="9245">MSEYATEKVAETELMEKKYEEAIVQEDTQTNEDQLSGPVEEDEGRTPTPEEMKTLRHVSEPIPLRCWLVAVVELAERFSF</sequence>